<gene>
    <name evidence="2" type="ORF">OFLC_LOCUS9490</name>
</gene>
<name>A0A183HPS6_9BILA</name>
<dbReference type="WBParaSite" id="OFLC_0000948701-mRNA-1">
    <property type="protein sequence ID" value="OFLC_0000948701-mRNA-1"/>
    <property type="gene ID" value="OFLC_0000948701"/>
</dbReference>
<evidence type="ECO:0000313" key="3">
    <source>
        <dbReference type="Proteomes" id="UP000267606"/>
    </source>
</evidence>
<dbReference type="STRING" id="387005.A0A183HPS6"/>
<feature type="transmembrane region" description="Helical" evidence="1">
    <location>
        <begin position="57"/>
        <end position="78"/>
    </location>
</feature>
<reference evidence="2 3" key="2">
    <citation type="submission" date="2018-11" db="EMBL/GenBank/DDBJ databases">
        <authorList>
            <consortium name="Pathogen Informatics"/>
        </authorList>
    </citation>
    <scope>NUCLEOTIDE SEQUENCE [LARGE SCALE GENOMIC DNA]</scope>
</reference>
<dbReference type="Proteomes" id="UP000267606">
    <property type="component" value="Unassembled WGS sequence"/>
</dbReference>
<keyword evidence="1" id="KW-0472">Membrane</keyword>
<reference evidence="4" key="1">
    <citation type="submission" date="2016-06" db="UniProtKB">
        <authorList>
            <consortium name="WormBaseParasite"/>
        </authorList>
    </citation>
    <scope>IDENTIFICATION</scope>
</reference>
<dbReference type="EMBL" id="UZAJ01011680">
    <property type="protein sequence ID" value="VDO61012.1"/>
    <property type="molecule type" value="Genomic_DNA"/>
</dbReference>
<feature type="transmembrane region" description="Helical" evidence="1">
    <location>
        <begin position="84"/>
        <end position="103"/>
    </location>
</feature>
<dbReference type="Gene3D" id="1.20.1250.20">
    <property type="entry name" value="MFS general substrate transporter like domains"/>
    <property type="match status" value="1"/>
</dbReference>
<dbReference type="InterPro" id="IPR036259">
    <property type="entry name" value="MFS_trans_sf"/>
</dbReference>
<feature type="transmembrane region" description="Helical" evidence="1">
    <location>
        <begin position="124"/>
        <end position="144"/>
    </location>
</feature>
<keyword evidence="1" id="KW-0812">Transmembrane</keyword>
<keyword evidence="1" id="KW-1133">Transmembrane helix</keyword>
<dbReference type="SUPFAM" id="SSF103473">
    <property type="entry name" value="MFS general substrate transporter"/>
    <property type="match status" value="1"/>
</dbReference>
<proteinExistence type="predicted"/>
<accession>A0A183HPS6</accession>
<evidence type="ECO:0000256" key="1">
    <source>
        <dbReference type="SAM" id="Phobius"/>
    </source>
</evidence>
<keyword evidence="3" id="KW-1185">Reference proteome</keyword>
<evidence type="ECO:0000313" key="2">
    <source>
        <dbReference type="EMBL" id="VDO61012.1"/>
    </source>
</evidence>
<dbReference type="AlphaFoldDB" id="A0A183HPS6"/>
<protein>
    <submittedName>
        <fullName evidence="4">ABC transmembrane type-1 domain-containing protein</fullName>
    </submittedName>
</protein>
<evidence type="ECO:0000313" key="4">
    <source>
        <dbReference type="WBParaSite" id="OFLC_0000948701-mRNA-1"/>
    </source>
</evidence>
<sequence>EASKAAIYIKKWDEKITSEKAKQINYVVEKSVKEELEKSNKTNRNYYFYHLFTDRKLGSYAAVFATSLFSTSLISYGIAYNMDALAGTVYINVIILGAARYTVNITAAAVEYTIQRVGRRVLHCVSAGFIAITMGVIFIIYLFACMFLTKLIRHQIEEYKAIVKTGEQGKLKYDCPIFLVNVGYYNFEQIIIIIPQYL</sequence>
<organism evidence="4">
    <name type="scientific">Onchocerca flexuosa</name>
    <dbReference type="NCBI Taxonomy" id="387005"/>
    <lineage>
        <taxon>Eukaryota</taxon>
        <taxon>Metazoa</taxon>
        <taxon>Ecdysozoa</taxon>
        <taxon>Nematoda</taxon>
        <taxon>Chromadorea</taxon>
        <taxon>Rhabditida</taxon>
        <taxon>Spirurina</taxon>
        <taxon>Spiruromorpha</taxon>
        <taxon>Filarioidea</taxon>
        <taxon>Onchocercidae</taxon>
        <taxon>Onchocerca</taxon>
    </lineage>
</organism>